<dbReference type="OrthoDB" id="31183at2759"/>
<dbReference type="AlphaFoldDB" id="A0A8H5D0N9"/>
<dbReference type="PANTHER" id="PTHR13457">
    <property type="entry name" value="BAP28"/>
    <property type="match status" value="1"/>
</dbReference>
<evidence type="ECO:0000259" key="9">
    <source>
        <dbReference type="SMART" id="SM01036"/>
    </source>
</evidence>
<dbReference type="EMBL" id="JAACJM010000071">
    <property type="protein sequence ID" value="KAF5351360.1"/>
    <property type="molecule type" value="Genomic_DNA"/>
</dbReference>
<protein>
    <recommendedName>
        <fullName evidence="3 8">U3 small nucleolar RNA-associated protein 10</fullName>
    </recommendedName>
</protein>
<evidence type="ECO:0000256" key="6">
    <source>
        <dbReference type="ARBA" id="ARBA00023242"/>
    </source>
</evidence>
<dbReference type="InterPro" id="IPR040191">
    <property type="entry name" value="UTP10"/>
</dbReference>
<dbReference type="GO" id="GO:0030515">
    <property type="term" value="F:snoRNA binding"/>
    <property type="evidence" value="ECO:0007669"/>
    <property type="project" value="TreeGrafter"/>
</dbReference>
<comment type="subunit">
    <text evidence="8">Component of the ribosomal small subunit (SSU) processome.</text>
</comment>
<name>A0A8H5D0N9_9AGAR</name>
<proteinExistence type="inferred from homology"/>
<dbReference type="GO" id="GO:0030686">
    <property type="term" value="C:90S preribosome"/>
    <property type="evidence" value="ECO:0007669"/>
    <property type="project" value="TreeGrafter"/>
</dbReference>
<dbReference type="Gene3D" id="1.25.10.10">
    <property type="entry name" value="Leucine-rich Repeat Variant"/>
    <property type="match status" value="1"/>
</dbReference>
<dbReference type="GO" id="GO:0032040">
    <property type="term" value="C:small-subunit processome"/>
    <property type="evidence" value="ECO:0007669"/>
    <property type="project" value="TreeGrafter"/>
</dbReference>
<evidence type="ECO:0000313" key="11">
    <source>
        <dbReference type="Proteomes" id="UP000559256"/>
    </source>
</evidence>
<dbReference type="InterPro" id="IPR016024">
    <property type="entry name" value="ARM-type_fold"/>
</dbReference>
<keyword evidence="7 8" id="KW-0687">Ribonucleoprotein</keyword>
<evidence type="ECO:0000256" key="7">
    <source>
        <dbReference type="ARBA" id="ARBA00023274"/>
    </source>
</evidence>
<dbReference type="GO" id="GO:0045943">
    <property type="term" value="P:positive regulation of transcription by RNA polymerase I"/>
    <property type="evidence" value="ECO:0007669"/>
    <property type="project" value="TreeGrafter"/>
</dbReference>
<dbReference type="InterPro" id="IPR011989">
    <property type="entry name" value="ARM-like"/>
</dbReference>
<evidence type="ECO:0000256" key="5">
    <source>
        <dbReference type="ARBA" id="ARBA00022552"/>
    </source>
</evidence>
<dbReference type="Proteomes" id="UP000559256">
    <property type="component" value="Unassembled WGS sequence"/>
</dbReference>
<evidence type="ECO:0000256" key="4">
    <source>
        <dbReference type="ARBA" id="ARBA00022517"/>
    </source>
</evidence>
<dbReference type="SMART" id="SM01036">
    <property type="entry name" value="BP28CT"/>
    <property type="match status" value="1"/>
</dbReference>
<evidence type="ECO:0000256" key="3">
    <source>
        <dbReference type="ARBA" id="ARBA00015399"/>
    </source>
</evidence>
<organism evidence="10 11">
    <name type="scientific">Tetrapyrgos nigripes</name>
    <dbReference type="NCBI Taxonomy" id="182062"/>
    <lineage>
        <taxon>Eukaryota</taxon>
        <taxon>Fungi</taxon>
        <taxon>Dikarya</taxon>
        <taxon>Basidiomycota</taxon>
        <taxon>Agaricomycotina</taxon>
        <taxon>Agaricomycetes</taxon>
        <taxon>Agaricomycetidae</taxon>
        <taxon>Agaricales</taxon>
        <taxon>Marasmiineae</taxon>
        <taxon>Marasmiaceae</taxon>
        <taxon>Tetrapyrgos</taxon>
    </lineage>
</organism>
<dbReference type="SUPFAM" id="SSF48371">
    <property type="entry name" value="ARM repeat"/>
    <property type="match status" value="1"/>
</dbReference>
<evidence type="ECO:0000256" key="1">
    <source>
        <dbReference type="ARBA" id="ARBA00004604"/>
    </source>
</evidence>
<comment type="subcellular location">
    <subcellularLocation>
        <location evidence="1 8">Nucleus</location>
        <location evidence="1 8">Nucleolus</location>
    </subcellularLocation>
</comment>
<comment type="caution">
    <text evidence="10">The sequence shown here is derived from an EMBL/GenBank/DDBJ whole genome shotgun (WGS) entry which is preliminary data.</text>
</comment>
<reference evidence="10 11" key="1">
    <citation type="journal article" date="2020" name="ISME J.">
        <title>Uncovering the hidden diversity of litter-decomposition mechanisms in mushroom-forming fungi.</title>
        <authorList>
            <person name="Floudas D."/>
            <person name="Bentzer J."/>
            <person name="Ahren D."/>
            <person name="Johansson T."/>
            <person name="Persson P."/>
            <person name="Tunlid A."/>
        </authorList>
    </citation>
    <scope>NUCLEOTIDE SEQUENCE [LARGE SCALE GENOMIC DNA]</scope>
    <source>
        <strain evidence="10 11">CBS 291.85</strain>
    </source>
</reference>
<comment type="function">
    <text evidence="8">Involved in nucleolar processing of pre-18S ribosomal RNA.</text>
</comment>
<dbReference type="PANTHER" id="PTHR13457:SF1">
    <property type="entry name" value="HEAT REPEAT-CONTAINING PROTEIN 1"/>
    <property type="match status" value="1"/>
</dbReference>
<accession>A0A8H5D0N9</accession>
<dbReference type="Pfam" id="PF08146">
    <property type="entry name" value="BP28CT"/>
    <property type="match status" value="1"/>
</dbReference>
<dbReference type="GO" id="GO:0034455">
    <property type="term" value="C:t-UTP complex"/>
    <property type="evidence" value="ECO:0007669"/>
    <property type="project" value="TreeGrafter"/>
</dbReference>
<keyword evidence="4 8" id="KW-0690">Ribosome biogenesis</keyword>
<keyword evidence="6 8" id="KW-0539">Nucleus</keyword>
<dbReference type="GO" id="GO:0000462">
    <property type="term" value="P:maturation of SSU-rRNA from tricistronic rRNA transcript (SSU-rRNA, 5.8S rRNA, LSU-rRNA)"/>
    <property type="evidence" value="ECO:0007669"/>
    <property type="project" value="TreeGrafter"/>
</dbReference>
<evidence type="ECO:0000256" key="8">
    <source>
        <dbReference type="RuleBase" id="RU367065"/>
    </source>
</evidence>
<sequence>MPTITSQDIAMSIRQNSEDVQNALALPISFLHHYTPHLQNFARNLGTRFEEHPVSPSALYKRLSQAIVIFVGQAAKTFSSKESNNAGGELSDLVSILLKLSRNPDSKVNDIVKASRSCLTKVMSVMSVLDFIDAVLLMLFSEDAMAQEGALDLLSDRLSKVSSSVRKTIIPSINKILGHIQKFLSQQTSAAPANSSLKAASAIGQSLYPGEENSMTSLVPQVISGMRSLQMTLQAIASLVPLLPKLGPRLIPYFREIVSELILVLREGPEDLITKNTVSVLQGLLTTISTFWSKLELNQLARLFLDLSASQKLSTHVMPLMKTLTKRAPPKVLLPTLCEIWRQVETSQTASFDCYFDMLQKSLRSADRPVVQENLRSLFSVFLSAFDSVKMGEFETRAIDAFVELVVKLNEATFRPIFRRLHDWAFVSEHGRFCPSLNATVLKLWTGFDESLYASGCPFTDVLNAFTASGLQDESLLTSVLGTLTKSLTVDDGSFWRDEKLRQMATPLIRQIPVCVRLNSHHGKALLQNCLVAVVENLNDETLLKSINLDLLMHTRSEESRVKLFALECSEALWKAHGGKLLGFVAETATFIAECCEDENDVVARESFRLKDAVESVAGSINGI</sequence>
<gene>
    <name evidence="10" type="ORF">D9758_008074</name>
</gene>
<dbReference type="InterPro" id="IPR012954">
    <property type="entry name" value="BP28_C_dom"/>
</dbReference>
<keyword evidence="5 8" id="KW-0698">rRNA processing</keyword>
<keyword evidence="11" id="KW-1185">Reference proteome</keyword>
<comment type="similarity">
    <text evidence="2 8">Belongs to the HEATR1/UTP10 family.</text>
</comment>
<evidence type="ECO:0000313" key="10">
    <source>
        <dbReference type="EMBL" id="KAF5351360.1"/>
    </source>
</evidence>
<feature type="domain" description="BP28 C-terminal" evidence="9">
    <location>
        <begin position="368"/>
        <end position="495"/>
    </location>
</feature>
<evidence type="ECO:0000256" key="2">
    <source>
        <dbReference type="ARBA" id="ARBA00010559"/>
    </source>
</evidence>